<protein>
    <submittedName>
        <fullName evidence="2">Uncharacterized protein</fullName>
    </submittedName>
</protein>
<feature type="transmembrane region" description="Helical" evidence="1">
    <location>
        <begin position="31"/>
        <end position="48"/>
    </location>
</feature>
<keyword evidence="1" id="KW-0812">Transmembrane</keyword>
<evidence type="ECO:0000313" key="2">
    <source>
        <dbReference type="EMBL" id="AKO52129.1"/>
    </source>
</evidence>
<dbReference type="KEGG" id="mpq:ABA45_06590"/>
<accession>A0A0H4HZM2</accession>
<evidence type="ECO:0000313" key="3">
    <source>
        <dbReference type="Proteomes" id="UP000036406"/>
    </source>
</evidence>
<evidence type="ECO:0000256" key="1">
    <source>
        <dbReference type="SAM" id="Phobius"/>
    </source>
</evidence>
<reference evidence="2 3" key="1">
    <citation type="submission" date="2015-05" db="EMBL/GenBank/DDBJ databases">
        <title>Complete genome of Marinobacter psychrophilus strain 20041T isolated from sea-ice of the Canadian Basin.</title>
        <authorList>
            <person name="Song L."/>
            <person name="Ren L."/>
            <person name="Yu Y."/>
            <person name="Wang X."/>
        </authorList>
    </citation>
    <scope>NUCLEOTIDE SEQUENCE [LARGE SCALE GENOMIC DNA]</scope>
    <source>
        <strain evidence="2 3">20041</strain>
    </source>
</reference>
<dbReference type="Proteomes" id="UP000036406">
    <property type="component" value="Chromosome"/>
</dbReference>
<keyword evidence="1" id="KW-0472">Membrane</keyword>
<dbReference type="EMBL" id="CP011494">
    <property type="protein sequence ID" value="AKO52129.1"/>
    <property type="molecule type" value="Genomic_DNA"/>
</dbReference>
<proteinExistence type="predicted"/>
<dbReference type="PATRIC" id="fig|330734.3.peg.1388"/>
<dbReference type="RefSeq" id="WP_048384824.1">
    <property type="nucleotide sequence ID" value="NZ_CP011494.1"/>
</dbReference>
<sequence>MFWTLVATVVCGLGAAGIALALRSLTRQRLPKWIIPVFAGAGMMAYLIQGEYTWYDFKQAQLPSEAVVVNTESQAVLWRPWSFAFPYVTAFSTVDINSVQRNANDDNVVLFTLYRFEQKLTDSVSHRVHVLNCTDRELLPLASDGRPSLDNMKILTPDDRLLITVCR</sequence>
<name>A0A0H4HZM2_9GAMM</name>
<keyword evidence="1" id="KW-1133">Transmembrane helix</keyword>
<dbReference type="AlphaFoldDB" id="A0A0H4HZM2"/>
<gene>
    <name evidence="2" type="ORF">ABA45_06590</name>
</gene>
<organism evidence="2 3">
    <name type="scientific">Marinobacter psychrophilus</name>
    <dbReference type="NCBI Taxonomy" id="330734"/>
    <lineage>
        <taxon>Bacteria</taxon>
        <taxon>Pseudomonadati</taxon>
        <taxon>Pseudomonadota</taxon>
        <taxon>Gammaproteobacteria</taxon>
        <taxon>Pseudomonadales</taxon>
        <taxon>Marinobacteraceae</taxon>
        <taxon>Marinobacter</taxon>
    </lineage>
</organism>
<keyword evidence="3" id="KW-1185">Reference proteome</keyword>
<dbReference type="STRING" id="330734.ABA45_06590"/>